<dbReference type="GO" id="GO:0005524">
    <property type="term" value="F:ATP binding"/>
    <property type="evidence" value="ECO:0007669"/>
    <property type="project" value="UniProtKB-KW"/>
</dbReference>
<dbReference type="Pfam" id="PF00005">
    <property type="entry name" value="ABC_tran"/>
    <property type="match status" value="1"/>
</dbReference>
<dbReference type="InterPro" id="IPR027417">
    <property type="entry name" value="P-loop_NTPase"/>
</dbReference>
<dbReference type="InterPro" id="IPR003439">
    <property type="entry name" value="ABC_transporter-like_ATP-bd"/>
</dbReference>
<protein>
    <submittedName>
        <fullName evidence="5">P-loop containing nucleoside triphosphate hydrolase protein</fullName>
    </submittedName>
</protein>
<dbReference type="SUPFAM" id="SSF52540">
    <property type="entry name" value="P-loop containing nucleoside triphosphate hydrolases"/>
    <property type="match status" value="1"/>
</dbReference>
<gene>
    <name evidence="5" type="ORF">DB88DRAFT_507031</name>
</gene>
<dbReference type="PANTHER" id="PTHR24223">
    <property type="entry name" value="ATP-BINDING CASSETTE SUB-FAMILY C"/>
    <property type="match status" value="1"/>
</dbReference>
<organism evidence="5 6">
    <name type="scientific">Papiliotrema laurentii</name>
    <name type="common">Cryptococcus laurentii</name>
    <dbReference type="NCBI Taxonomy" id="5418"/>
    <lineage>
        <taxon>Eukaryota</taxon>
        <taxon>Fungi</taxon>
        <taxon>Dikarya</taxon>
        <taxon>Basidiomycota</taxon>
        <taxon>Agaricomycotina</taxon>
        <taxon>Tremellomycetes</taxon>
        <taxon>Tremellales</taxon>
        <taxon>Rhynchogastremaceae</taxon>
        <taxon>Papiliotrema</taxon>
    </lineage>
</organism>
<dbReference type="Proteomes" id="UP001182556">
    <property type="component" value="Unassembled WGS sequence"/>
</dbReference>
<dbReference type="GO" id="GO:0016887">
    <property type="term" value="F:ATP hydrolysis activity"/>
    <property type="evidence" value="ECO:0007669"/>
    <property type="project" value="InterPro"/>
</dbReference>
<dbReference type="GO" id="GO:0042626">
    <property type="term" value="F:ATPase-coupled transmembrane transporter activity"/>
    <property type="evidence" value="ECO:0007669"/>
    <property type="project" value="TreeGrafter"/>
</dbReference>
<dbReference type="AlphaFoldDB" id="A0AAD9FVJ3"/>
<name>A0AAD9FVJ3_PAPLA</name>
<evidence type="ECO:0000256" key="3">
    <source>
        <dbReference type="SAM" id="MobiDB-lite"/>
    </source>
</evidence>
<dbReference type="EMBL" id="JAODAN010000001">
    <property type="protein sequence ID" value="KAK1926921.1"/>
    <property type="molecule type" value="Genomic_DNA"/>
</dbReference>
<evidence type="ECO:0000259" key="4">
    <source>
        <dbReference type="PROSITE" id="PS50893"/>
    </source>
</evidence>
<evidence type="ECO:0000256" key="2">
    <source>
        <dbReference type="ARBA" id="ARBA00022840"/>
    </source>
</evidence>
<keyword evidence="6" id="KW-1185">Reference proteome</keyword>
<dbReference type="PROSITE" id="PS50893">
    <property type="entry name" value="ABC_TRANSPORTER_2"/>
    <property type="match status" value="1"/>
</dbReference>
<feature type="domain" description="ABC transporter" evidence="4">
    <location>
        <begin position="1"/>
        <end position="214"/>
    </location>
</feature>
<comment type="caution">
    <text evidence="5">The sequence shown here is derived from an EMBL/GenBank/DDBJ whole genome shotgun (WGS) entry which is preliminary data.</text>
</comment>
<dbReference type="PANTHER" id="PTHR24223:SF415">
    <property type="entry name" value="FI20190P1"/>
    <property type="match status" value="1"/>
</dbReference>
<accession>A0AAD9FVJ3</accession>
<keyword evidence="1" id="KW-0547">Nucleotide-binding</keyword>
<evidence type="ECO:0000256" key="1">
    <source>
        <dbReference type="ARBA" id="ARBA00022741"/>
    </source>
</evidence>
<keyword evidence="5" id="KW-0378">Hydrolase</keyword>
<evidence type="ECO:0000313" key="6">
    <source>
        <dbReference type="Proteomes" id="UP001182556"/>
    </source>
</evidence>
<proteinExistence type="predicted"/>
<dbReference type="Gene3D" id="3.40.50.300">
    <property type="entry name" value="P-loop containing nucleotide triphosphate hydrolases"/>
    <property type="match status" value="1"/>
</dbReference>
<evidence type="ECO:0000313" key="5">
    <source>
        <dbReference type="EMBL" id="KAK1926921.1"/>
    </source>
</evidence>
<feature type="region of interest" description="Disordered" evidence="3">
    <location>
        <begin position="53"/>
        <end position="78"/>
    </location>
</feature>
<sequence length="237" mass="25479">MPLSQVRSKLGIIAQDPILLSGTLRLNLDIEGEYSDEQLYDALHQVQLLNRKTSSTDMDEQMDGGAGGGDGVSSSASTLSNGITSTTLVVEAGVMDGGQANIFANLDSEIKTGGENLSTGEKQLVVLARALLKHHKILILDEATASIDSATDAEISRVIHKEFTNSTVIIIAHRLRTIMPCSKILVMDKGNLIQQGTPLELIKQDGGKFQALCQAAGDEEYQHLISLAEQSYLSQKM</sequence>
<keyword evidence="2" id="KW-0067">ATP-binding</keyword>
<dbReference type="InterPro" id="IPR050173">
    <property type="entry name" value="ABC_transporter_C-like"/>
</dbReference>
<reference evidence="5" key="1">
    <citation type="submission" date="2023-02" db="EMBL/GenBank/DDBJ databases">
        <title>Identification and recombinant expression of a fungal hydrolase from Papiliotrema laurentii that hydrolyzes apple cutin and clears colloidal polyester polyurethane.</title>
        <authorList>
            <consortium name="DOE Joint Genome Institute"/>
            <person name="Roman V.A."/>
            <person name="Bojanowski C."/>
            <person name="Crable B.R."/>
            <person name="Wagner D.N."/>
            <person name="Hung C.S."/>
            <person name="Nadeau L.J."/>
            <person name="Schratz L."/>
            <person name="Haridas S."/>
            <person name="Pangilinan J."/>
            <person name="Lipzen A."/>
            <person name="Na H."/>
            <person name="Yan M."/>
            <person name="Ng V."/>
            <person name="Grigoriev I.V."/>
            <person name="Spatafora J.W."/>
            <person name="Barlow D."/>
            <person name="Biffinger J."/>
            <person name="Kelley-Loughnane N."/>
            <person name="Varaljay V.A."/>
            <person name="Crookes-Goodson W.J."/>
        </authorList>
    </citation>
    <scope>NUCLEOTIDE SEQUENCE</scope>
    <source>
        <strain evidence="5">5307AH</strain>
    </source>
</reference>
<dbReference type="GO" id="GO:0016020">
    <property type="term" value="C:membrane"/>
    <property type="evidence" value="ECO:0007669"/>
    <property type="project" value="TreeGrafter"/>
</dbReference>